<keyword evidence="5" id="KW-1185">Reference proteome</keyword>
<organism evidence="4 5">
    <name type="scientific">Paenibacillus albus</name>
    <dbReference type="NCBI Taxonomy" id="2495582"/>
    <lineage>
        <taxon>Bacteria</taxon>
        <taxon>Bacillati</taxon>
        <taxon>Bacillota</taxon>
        <taxon>Bacilli</taxon>
        <taxon>Bacillales</taxon>
        <taxon>Paenibacillaceae</taxon>
        <taxon>Paenibacillus</taxon>
    </lineage>
</organism>
<name>A0A3Q8X757_9BACL</name>
<evidence type="ECO:0000313" key="5">
    <source>
        <dbReference type="Proteomes" id="UP000272528"/>
    </source>
</evidence>
<evidence type="ECO:0000313" key="4">
    <source>
        <dbReference type="EMBL" id="AZN41583.1"/>
    </source>
</evidence>
<dbReference type="Proteomes" id="UP000272528">
    <property type="component" value="Chromosome"/>
</dbReference>
<dbReference type="GO" id="GO:0003677">
    <property type="term" value="F:DNA binding"/>
    <property type="evidence" value="ECO:0007669"/>
    <property type="project" value="UniProtKB-UniRule"/>
</dbReference>
<dbReference type="InterPro" id="IPR001647">
    <property type="entry name" value="HTH_TetR"/>
</dbReference>
<dbReference type="OrthoDB" id="9810250at2"/>
<feature type="DNA-binding region" description="H-T-H motif" evidence="2">
    <location>
        <begin position="32"/>
        <end position="51"/>
    </location>
</feature>
<dbReference type="KEGG" id="palb:EJC50_19300"/>
<sequence>MRRKHTTTEMMKGYIAESLLILMRTRSFEEIKINEITAKAGVNRSTYYRNFQSKNEIVIFYFKKILYEFLEVYSEESISLENYLHKMFTHFYNYKKELLLICKQGLSNLLLESLHEMFSNAARSSSLTFEEKCKKYYHTGGIYNTLLLWFDDDMSTTPERMSEITISILPKGFVQ</sequence>
<evidence type="ECO:0000256" key="2">
    <source>
        <dbReference type="PROSITE-ProRule" id="PRU00335"/>
    </source>
</evidence>
<dbReference type="RefSeq" id="WP_126017289.1">
    <property type="nucleotide sequence ID" value="NZ_CP034437.1"/>
</dbReference>
<evidence type="ECO:0000259" key="3">
    <source>
        <dbReference type="PROSITE" id="PS50977"/>
    </source>
</evidence>
<proteinExistence type="predicted"/>
<keyword evidence="1 2" id="KW-0238">DNA-binding</keyword>
<dbReference type="Gene3D" id="1.10.357.10">
    <property type="entry name" value="Tetracycline Repressor, domain 2"/>
    <property type="match status" value="1"/>
</dbReference>
<dbReference type="PROSITE" id="PS50977">
    <property type="entry name" value="HTH_TETR_2"/>
    <property type="match status" value="1"/>
</dbReference>
<feature type="domain" description="HTH tetR-type" evidence="3">
    <location>
        <begin position="9"/>
        <end position="69"/>
    </location>
</feature>
<evidence type="ECO:0000256" key="1">
    <source>
        <dbReference type="ARBA" id="ARBA00023125"/>
    </source>
</evidence>
<reference evidence="5" key="1">
    <citation type="submission" date="2018-12" db="EMBL/GenBank/DDBJ databases">
        <title>Genome sequence of Peanibacillus sp.</title>
        <authorList>
            <person name="Subramani G."/>
            <person name="Srinivasan S."/>
            <person name="Kim M.K."/>
        </authorList>
    </citation>
    <scope>NUCLEOTIDE SEQUENCE [LARGE SCALE GENOMIC DNA]</scope>
    <source>
        <strain evidence="5">18JY67-1</strain>
    </source>
</reference>
<dbReference type="SUPFAM" id="SSF46689">
    <property type="entry name" value="Homeodomain-like"/>
    <property type="match status" value="1"/>
</dbReference>
<dbReference type="Pfam" id="PF00440">
    <property type="entry name" value="TetR_N"/>
    <property type="match status" value="1"/>
</dbReference>
<dbReference type="InterPro" id="IPR009057">
    <property type="entry name" value="Homeodomain-like_sf"/>
</dbReference>
<dbReference type="EMBL" id="CP034437">
    <property type="protein sequence ID" value="AZN41583.1"/>
    <property type="molecule type" value="Genomic_DNA"/>
</dbReference>
<protein>
    <submittedName>
        <fullName evidence="4">TetR/AcrR family transcriptional regulator</fullName>
    </submittedName>
</protein>
<dbReference type="AlphaFoldDB" id="A0A3Q8X757"/>
<accession>A0A3Q8X757</accession>
<gene>
    <name evidence="4" type="ORF">EJC50_19300</name>
</gene>